<organism evidence="11 12">
    <name type="scientific">Cladophialophora chaetospira</name>
    <dbReference type="NCBI Taxonomy" id="386627"/>
    <lineage>
        <taxon>Eukaryota</taxon>
        <taxon>Fungi</taxon>
        <taxon>Dikarya</taxon>
        <taxon>Ascomycota</taxon>
        <taxon>Pezizomycotina</taxon>
        <taxon>Eurotiomycetes</taxon>
        <taxon>Chaetothyriomycetidae</taxon>
        <taxon>Chaetothyriales</taxon>
        <taxon>Herpotrichiellaceae</taxon>
        <taxon>Cladophialophora</taxon>
    </lineage>
</organism>
<dbReference type="Proteomes" id="UP001172673">
    <property type="component" value="Unassembled WGS sequence"/>
</dbReference>
<proteinExistence type="inferred from homology"/>
<evidence type="ECO:0000256" key="4">
    <source>
        <dbReference type="ARBA" id="ARBA00013044"/>
    </source>
</evidence>
<keyword evidence="7 11" id="KW-0378">Hydrolase</keyword>
<dbReference type="PROSITE" id="PS50275">
    <property type="entry name" value="SAC"/>
    <property type="match status" value="1"/>
</dbReference>
<feature type="compositionally biased region" description="Basic and acidic residues" evidence="9">
    <location>
        <begin position="1039"/>
        <end position="1080"/>
    </location>
</feature>
<evidence type="ECO:0000256" key="2">
    <source>
        <dbReference type="ARBA" id="ARBA00008943"/>
    </source>
</evidence>
<comment type="caution">
    <text evidence="11">The sequence shown here is derived from an EMBL/GenBank/DDBJ whole genome shotgun (WGS) entry which is preliminary data.</text>
</comment>
<dbReference type="Pfam" id="PF02383">
    <property type="entry name" value="Syja_N"/>
    <property type="match status" value="1"/>
</dbReference>
<evidence type="ECO:0000259" key="10">
    <source>
        <dbReference type="PROSITE" id="PS50275"/>
    </source>
</evidence>
<keyword evidence="6" id="KW-0963">Cytoplasm</keyword>
<evidence type="ECO:0000256" key="9">
    <source>
        <dbReference type="SAM" id="MobiDB-lite"/>
    </source>
</evidence>
<dbReference type="Gene3D" id="3.60.10.10">
    <property type="entry name" value="Endonuclease/exonuclease/phosphatase"/>
    <property type="match status" value="1"/>
</dbReference>
<dbReference type="GO" id="GO:0005737">
    <property type="term" value="C:cytoplasm"/>
    <property type="evidence" value="ECO:0007669"/>
    <property type="project" value="UniProtKB-SubCell"/>
</dbReference>
<dbReference type="GO" id="GO:0004439">
    <property type="term" value="F:phosphatidylinositol-4,5-bisphosphate 5-phosphatase activity"/>
    <property type="evidence" value="ECO:0007669"/>
    <property type="project" value="UniProtKB-EC"/>
</dbReference>
<evidence type="ECO:0000256" key="3">
    <source>
        <dbReference type="ARBA" id="ARBA00009678"/>
    </source>
</evidence>
<dbReference type="EMBL" id="JAPDRK010000027">
    <property type="protein sequence ID" value="KAJ9602261.1"/>
    <property type="molecule type" value="Genomic_DNA"/>
</dbReference>
<feature type="compositionally biased region" description="Low complexity" evidence="9">
    <location>
        <begin position="1161"/>
        <end position="1170"/>
    </location>
</feature>
<evidence type="ECO:0000256" key="6">
    <source>
        <dbReference type="ARBA" id="ARBA00022490"/>
    </source>
</evidence>
<dbReference type="SMART" id="SM00128">
    <property type="entry name" value="IPPc"/>
    <property type="match status" value="1"/>
</dbReference>
<dbReference type="InterPro" id="IPR002013">
    <property type="entry name" value="SAC_dom"/>
</dbReference>
<evidence type="ECO:0000256" key="7">
    <source>
        <dbReference type="ARBA" id="ARBA00022801"/>
    </source>
</evidence>
<dbReference type="FunFam" id="3.60.10.10:FF:000029">
    <property type="entry name" value="Inositol polyphosphate 5-phosphatase"/>
    <property type="match status" value="1"/>
</dbReference>
<dbReference type="GO" id="GO:0043813">
    <property type="term" value="F:phosphatidylinositol-3,5-bisphosphate 5-phosphatase activity"/>
    <property type="evidence" value="ECO:0007669"/>
    <property type="project" value="TreeGrafter"/>
</dbReference>
<dbReference type="Pfam" id="PF22669">
    <property type="entry name" value="Exo_endo_phos2"/>
    <property type="match status" value="1"/>
</dbReference>
<evidence type="ECO:0000256" key="5">
    <source>
        <dbReference type="ARBA" id="ARBA00022448"/>
    </source>
</evidence>
<comment type="similarity">
    <text evidence="3">In the central section; belongs to the inositol 1,4,5-trisphosphate 5-phosphatase family.</text>
</comment>
<feature type="compositionally biased region" description="Acidic residues" evidence="9">
    <location>
        <begin position="979"/>
        <end position="991"/>
    </location>
</feature>
<keyword evidence="5" id="KW-0813">Transport</keyword>
<feature type="compositionally biased region" description="Basic and acidic residues" evidence="9">
    <location>
        <begin position="1200"/>
        <end position="1214"/>
    </location>
</feature>
<reference evidence="11" key="1">
    <citation type="submission" date="2022-10" db="EMBL/GenBank/DDBJ databases">
        <title>Culturing micro-colonial fungi from biological soil crusts in the Mojave desert and describing Neophaeococcomyces mojavensis, and introducing the new genera and species Taxawa tesnikishii.</title>
        <authorList>
            <person name="Kurbessoian T."/>
            <person name="Stajich J.E."/>
        </authorList>
    </citation>
    <scope>NUCLEOTIDE SEQUENCE</scope>
    <source>
        <strain evidence="11">TK_41</strain>
    </source>
</reference>
<feature type="compositionally biased region" description="Low complexity" evidence="9">
    <location>
        <begin position="1215"/>
        <end position="1232"/>
    </location>
</feature>
<feature type="region of interest" description="Disordered" evidence="9">
    <location>
        <begin position="1004"/>
        <end position="1317"/>
    </location>
</feature>
<accession>A0AA38WW68</accession>
<dbReference type="PANTHER" id="PTHR11200:SF257">
    <property type="entry name" value="PHOSPHOINOSITIDE 5-PHOSPHATASE"/>
    <property type="match status" value="1"/>
</dbReference>
<dbReference type="SUPFAM" id="SSF56219">
    <property type="entry name" value="DNase I-like"/>
    <property type="match status" value="1"/>
</dbReference>
<feature type="compositionally biased region" description="Low complexity" evidence="9">
    <location>
        <begin position="1124"/>
        <end position="1134"/>
    </location>
</feature>
<dbReference type="InterPro" id="IPR036691">
    <property type="entry name" value="Endo/exonu/phosph_ase_sf"/>
</dbReference>
<dbReference type="GO" id="GO:0015031">
    <property type="term" value="P:protein transport"/>
    <property type="evidence" value="ECO:0007669"/>
    <property type="project" value="UniProtKB-KW"/>
</dbReference>
<evidence type="ECO:0000313" key="11">
    <source>
        <dbReference type="EMBL" id="KAJ9602261.1"/>
    </source>
</evidence>
<dbReference type="GO" id="GO:0016020">
    <property type="term" value="C:membrane"/>
    <property type="evidence" value="ECO:0007669"/>
    <property type="project" value="TreeGrafter"/>
</dbReference>
<dbReference type="InterPro" id="IPR000300">
    <property type="entry name" value="IPPc"/>
</dbReference>
<protein>
    <recommendedName>
        <fullName evidence="4">phosphoinositide 5-phosphatase</fullName>
        <ecNumber evidence="4">3.1.3.36</ecNumber>
    </recommendedName>
</protein>
<feature type="compositionally biased region" description="Low complexity" evidence="9">
    <location>
        <begin position="39"/>
        <end position="53"/>
    </location>
</feature>
<feature type="domain" description="SAC" evidence="10">
    <location>
        <begin position="168"/>
        <end position="536"/>
    </location>
</feature>
<dbReference type="GO" id="GO:0046856">
    <property type="term" value="P:phosphatidylinositol dephosphorylation"/>
    <property type="evidence" value="ECO:0007669"/>
    <property type="project" value="InterPro"/>
</dbReference>
<name>A0AA38WW68_9EURO</name>
<feature type="compositionally biased region" description="Basic and acidic residues" evidence="9">
    <location>
        <begin position="1303"/>
        <end position="1317"/>
    </location>
</feature>
<dbReference type="EC" id="3.1.3.36" evidence="4"/>
<comment type="subcellular location">
    <subcellularLocation>
        <location evidence="1">Cytoplasm</location>
    </subcellularLocation>
</comment>
<keyword evidence="12" id="KW-1185">Reference proteome</keyword>
<comment type="similarity">
    <text evidence="2">Belongs to the synaptojanin family.</text>
</comment>
<sequence>MSMRVLIHDYPHRTVALATDQHVLVFRHSHPIPESHRNSVSSATSLSLSNTTSRTSLTPRCMVEFGESSIINLEHFHPVATARGTLGLITLNNDVFLCVITGSEEVATVRPGETVQKIFAVEFYCLNRADYDHAHGPYPNPYPGQVFQSDDVDYTLGDDVAEHPFHALRKLLSNGHFYYSTDFDLTRRLQDRAEAESTIDISNFDQGLLWNSYMIDPLIRFRSRLTESERYALDHSRLLTSVIRGFVKSLVIPLSSSPIRGTVPGTPTTLAIISRLSSRRAGTRFNSRGIDDDGNVANFVETETIFWSPKGLCFSYTQVRGSIPIFWESTSSLIPGQQKIQIIRSPEATQPAFDKHFANLERTYGAVHIVNLLSASKPGEVELTEKYRHHVSRSPLRRHEEGEMEEHHLLHETEFDFHERTRASGYESAKAIRPYLENSADSFVYFLSQEVDDDAVVEDRKKHMRRPVVIMQQNGVFRVNCLDCLDRTNLIQGIISHMALELFLSHRGERGNSDFWMRHSTLWADNGDTLSKIYAGTGALKSSFTRHGKMSLAGALADARKSATRLYVNHFEDKNRQNTVDLLLGRLVCQTSVELFDPVNDWVVAEVGRRRAEFESRDQIRLGMGTYNLNGKTAGINEDLTPWLDVRGRDLDLIVVGFQEIVELSPQQIMSTDPNRRMLWENAVRNCLNGYGPTEHFRKTTAGEEYVLLRSGQLVGAALMVFVRSSILPRIKNVEGAIKKTGMSGIAGNKGAVAIRMDIESTSVCFVTAHLAAGFANYEERNRDYNTITAGLRFQRNRSIEDHEIVVWAGDFNYRIGLGYEKTKALVNEAIIGSDKIKEEALGKLYENDQLNIQMVVGNCFNYYREGRVKFLPTYKYDIGKDDFDSSDKQRIPAWTDRILWKVNHNRNVVQAGEVLGTQMKQLEYDSVMGLRFSDHRPVYAIFEMGIRVVDEEKKDTLTKKLYAKRQRETGGKVGDSTEAFEEIDSDDETESVMESLMGYESIQEGLPPASSDKRKWWLDGNKGARSSIRPPRDGVMLSKDREGNPWKEGGEGDWVEVERSPIMDNNKSRSRVDSLRKPEPPPPRNARRMVPPPWEGERVPSSSSLPAREMRSMQRRPSPPPSRNRSSSATTSPVRSPEVPARSSSAVGFPKKRPPPKPTKPSALTTSSSQVTVPQLSPLPGPAVSRLASLSRPDAVTQDDDRPPPPLPKRKETASSTASFVSAADSFDPSSRPISRAAGQPPPPPLRGVKLPPMSRNDGAASESVPAPPLPPRRDTGSGSSGVPVPARNGRNAGLMDEDDGDGRGGLDRYKPLMPG</sequence>
<feature type="compositionally biased region" description="Pro residues" evidence="9">
    <location>
        <begin position="1081"/>
        <end position="1095"/>
    </location>
</feature>
<feature type="region of interest" description="Disordered" evidence="9">
    <location>
        <begin position="967"/>
        <end position="991"/>
    </location>
</feature>
<evidence type="ECO:0000313" key="12">
    <source>
        <dbReference type="Proteomes" id="UP001172673"/>
    </source>
</evidence>
<evidence type="ECO:0000256" key="8">
    <source>
        <dbReference type="ARBA" id="ARBA00022927"/>
    </source>
</evidence>
<keyword evidence="8" id="KW-0653">Protein transport</keyword>
<gene>
    <name evidence="11" type="primary">syj1</name>
    <name evidence="11" type="ORF">H2200_013116</name>
</gene>
<feature type="region of interest" description="Disordered" evidence="9">
    <location>
        <begin position="34"/>
        <end position="53"/>
    </location>
</feature>
<evidence type="ECO:0000256" key="1">
    <source>
        <dbReference type="ARBA" id="ARBA00004496"/>
    </source>
</evidence>
<dbReference type="PANTHER" id="PTHR11200">
    <property type="entry name" value="INOSITOL 5-PHOSPHATASE"/>
    <property type="match status" value="1"/>
</dbReference>
<dbReference type="InterPro" id="IPR046985">
    <property type="entry name" value="IP5"/>
</dbReference>